<dbReference type="SMR" id="A0A482JKT9"/>
<keyword evidence="2" id="KW-1185">Reference proteome</keyword>
<keyword evidence="3" id="KW-0002">3D-structure</keyword>
<accession>A0A482JKT9</accession>
<gene>
    <name evidence="1" type="ORF">HRP29_gp39</name>
</gene>
<proteinExistence type="evidence at protein level"/>
<organism evidence="1 2">
    <name type="scientific">Shigella phage Buco</name>
    <dbReference type="NCBI Taxonomy" id="2530183"/>
    <lineage>
        <taxon>Viruses</taxon>
        <taxon>Duplodnaviria</taxon>
        <taxon>Heunggongvirae</taxon>
        <taxon>Uroviricota</taxon>
        <taxon>Caudoviricetes</taxon>
        <taxon>Autographivirales</taxon>
        <taxon>Autoscriptoviridae</taxon>
        <taxon>Slopekvirinae</taxon>
        <taxon>Bucovirus</taxon>
        <taxon>Bucovirus buco</taxon>
    </lineage>
</organism>
<evidence type="ECO:0000313" key="2">
    <source>
        <dbReference type="Proteomes" id="UP000294568"/>
    </source>
</evidence>
<evidence type="ECO:0007829" key="3">
    <source>
        <dbReference type="PDB" id="8ES4"/>
    </source>
</evidence>
<dbReference type="EMBL" id="MK562503">
    <property type="protein sequence ID" value="QBP32939.1"/>
    <property type="molecule type" value="Genomic_DNA"/>
</dbReference>
<dbReference type="PDB" id="8ES4">
    <property type="method" value="EM"/>
    <property type="resolution" value="3.30 A"/>
    <property type="chains" value="C/D=1-185"/>
</dbReference>
<dbReference type="InterPro" id="IPR033767">
    <property type="entry name" value="Tail_Gp11"/>
</dbReference>
<dbReference type="Proteomes" id="UP000294568">
    <property type="component" value="Segment"/>
</dbReference>
<reference evidence="1 2" key="1">
    <citation type="submission" date="2019-02" db="EMBL/GenBank/DDBJ databases">
        <title>A cornucopia of Shigella phages from the Cornhusker state.</title>
        <authorList>
            <person name="Doore S.M."/>
            <person name="Schrad J.R."/>
            <person name="Perrett H.R."/>
            <person name="Dover J.A."/>
            <person name="Schrad K.P."/>
            <person name="Dean W.F."/>
            <person name="Parent K.N."/>
        </authorList>
    </citation>
    <scope>NUCLEOTIDE SEQUENCE [LARGE SCALE GENOMIC DNA]</scope>
</reference>
<protein>
    <submittedName>
        <fullName evidence="1">Putative tail protein</fullName>
    </submittedName>
</protein>
<evidence type="ECO:0000313" key="1">
    <source>
        <dbReference type="EMBL" id="QBP32939.1"/>
    </source>
</evidence>
<reference evidence="3" key="2">
    <citation type="submission" date="2022-10" db="PDB data bank">
        <title>Structure of Shigella bacteriophage HRP29.</title>
        <authorList>
            <person name="Subramanian S."/>
            <person name="Bergland Drarvik S.M."/>
            <person name="Parent K.N."/>
        </authorList>
    </citation>
    <scope>STRUCTURE BY ELECTRON MICROSCOPY (3.30 ANGSTROMS)</scope>
</reference>
<sequence>MRLTDAVNVTLEALGESRIVDINTSNPSAGLARAALDRTRRGVLSTGWWFNTIIREVTPTPNPGQIKVPWNQLSMYGLDGTKYGERDGVLYNLVDQTKVFSDTVHLKVVIDIDFEDLPEHMAMWVANATAAQVYLNDLGADGNYKSLLGIAAEYEAMNMREHLRNQRYSTSRTHAARKIRSGFFR</sequence>
<dbReference type="Pfam" id="PF17212">
    <property type="entry name" value="Tube"/>
    <property type="match status" value="1"/>
</dbReference>
<name>A0A482JKT9_9CAUD</name>
<dbReference type="EMDB" id="EMD-28562"/>